<dbReference type="AlphaFoldDB" id="A0A840WPI0"/>
<evidence type="ECO:0000259" key="1">
    <source>
        <dbReference type="PROSITE" id="PS51725"/>
    </source>
</evidence>
<dbReference type="RefSeq" id="WP_184010299.1">
    <property type="nucleotide sequence ID" value="NZ_JACIJS010000004.1"/>
</dbReference>
<keyword evidence="2" id="KW-0503">Monooxygenase</keyword>
<reference evidence="2 3" key="1">
    <citation type="submission" date="2020-08" db="EMBL/GenBank/DDBJ databases">
        <title>Genomic Encyclopedia of Type Strains, Phase IV (KMG-IV): sequencing the most valuable type-strain genomes for metagenomic binning, comparative biology and taxonomic classification.</title>
        <authorList>
            <person name="Goeker M."/>
        </authorList>
    </citation>
    <scope>NUCLEOTIDE SEQUENCE [LARGE SCALE GENOMIC DNA]</scope>
    <source>
        <strain evidence="2 3">DSM 103377</strain>
    </source>
</reference>
<dbReference type="Proteomes" id="UP000553766">
    <property type="component" value="Unassembled WGS sequence"/>
</dbReference>
<dbReference type="Pfam" id="PF03992">
    <property type="entry name" value="ABM"/>
    <property type="match status" value="1"/>
</dbReference>
<dbReference type="Gene3D" id="3.30.70.100">
    <property type="match status" value="1"/>
</dbReference>
<keyword evidence="3" id="KW-1185">Reference proteome</keyword>
<accession>A0A840WPI0</accession>
<protein>
    <submittedName>
        <fullName evidence="2">Heme-degrading monooxygenase HmoA</fullName>
    </submittedName>
</protein>
<dbReference type="PANTHER" id="PTHR37811:SF2">
    <property type="entry name" value="ABM DOMAIN-CONTAINING PROTEIN"/>
    <property type="match status" value="1"/>
</dbReference>
<dbReference type="InterPro" id="IPR052936">
    <property type="entry name" value="Jasmonate_Hydroxylase-like"/>
</dbReference>
<dbReference type="SUPFAM" id="SSF54909">
    <property type="entry name" value="Dimeric alpha+beta barrel"/>
    <property type="match status" value="1"/>
</dbReference>
<gene>
    <name evidence="2" type="ORF">FHS89_001564</name>
</gene>
<dbReference type="InterPro" id="IPR007138">
    <property type="entry name" value="ABM_dom"/>
</dbReference>
<dbReference type="InterPro" id="IPR011008">
    <property type="entry name" value="Dimeric_a/b-barrel"/>
</dbReference>
<feature type="domain" description="ABM" evidence="1">
    <location>
        <begin position="1"/>
        <end position="90"/>
    </location>
</feature>
<organism evidence="2 3">
    <name type="scientific">Rubricella aquisinus</name>
    <dbReference type="NCBI Taxonomy" id="2028108"/>
    <lineage>
        <taxon>Bacteria</taxon>
        <taxon>Pseudomonadati</taxon>
        <taxon>Pseudomonadota</taxon>
        <taxon>Alphaproteobacteria</taxon>
        <taxon>Rhodobacterales</taxon>
        <taxon>Paracoccaceae</taxon>
        <taxon>Rubricella</taxon>
    </lineage>
</organism>
<sequence length="117" mass="13154">MIAVIFEVTPADGKRGTYLDLAAQMRPMVEEVEGFLSVERFESLTTPGKLLSLSFFEDEAAIERWRKLAAHRSAQSKGRGGLFDDYRLRIAHVMRDYGLHDRDQAPADSRSVHDGDG</sequence>
<proteinExistence type="predicted"/>
<dbReference type="PROSITE" id="PS51725">
    <property type="entry name" value="ABM"/>
    <property type="match status" value="1"/>
</dbReference>
<keyword evidence="2" id="KW-0560">Oxidoreductase</keyword>
<dbReference type="GO" id="GO:0004497">
    <property type="term" value="F:monooxygenase activity"/>
    <property type="evidence" value="ECO:0007669"/>
    <property type="project" value="UniProtKB-KW"/>
</dbReference>
<name>A0A840WPI0_9RHOB</name>
<evidence type="ECO:0000313" key="3">
    <source>
        <dbReference type="Proteomes" id="UP000553766"/>
    </source>
</evidence>
<comment type="caution">
    <text evidence="2">The sequence shown here is derived from an EMBL/GenBank/DDBJ whole genome shotgun (WGS) entry which is preliminary data.</text>
</comment>
<dbReference type="EMBL" id="JACIJS010000004">
    <property type="protein sequence ID" value="MBB5515552.1"/>
    <property type="molecule type" value="Genomic_DNA"/>
</dbReference>
<dbReference type="PANTHER" id="PTHR37811">
    <property type="entry name" value="BLL5343 PROTEIN"/>
    <property type="match status" value="1"/>
</dbReference>
<evidence type="ECO:0000313" key="2">
    <source>
        <dbReference type="EMBL" id="MBB5515552.1"/>
    </source>
</evidence>